<dbReference type="WBParaSite" id="GPUH_0000953801-mRNA-1">
    <property type="protein sequence ID" value="GPUH_0000953801-mRNA-1"/>
    <property type="gene ID" value="GPUH_0000953801"/>
</dbReference>
<dbReference type="Proteomes" id="UP000271098">
    <property type="component" value="Unassembled WGS sequence"/>
</dbReference>
<dbReference type="EMBL" id="UYRT01031565">
    <property type="protein sequence ID" value="VDK73496.1"/>
    <property type="molecule type" value="Genomic_DNA"/>
</dbReference>
<evidence type="ECO:0000256" key="1">
    <source>
        <dbReference type="SAM" id="MobiDB-lite"/>
    </source>
</evidence>
<protein>
    <submittedName>
        <fullName evidence="2 4">Uncharacterized protein</fullName>
    </submittedName>
</protein>
<sequence>MPPTPPKSSSFLKFLVKIETEFTCVYFQLPTKQLPRDDVAEKPVIPRSVNSPQRRHATEQQHSFSELHSLRFASNPLGSAAEIAAPRTPTPPSTETPLPLQDERKAAARFGLPAKQPSESQENDERGAARRRERQGNTRFK</sequence>
<keyword evidence="3" id="KW-1185">Reference proteome</keyword>
<feature type="region of interest" description="Disordered" evidence="1">
    <location>
        <begin position="35"/>
        <end position="141"/>
    </location>
</feature>
<feature type="compositionally biased region" description="Basic and acidic residues" evidence="1">
    <location>
        <begin position="123"/>
        <end position="141"/>
    </location>
</feature>
<reference evidence="4" key="1">
    <citation type="submission" date="2016-06" db="UniProtKB">
        <authorList>
            <consortium name="WormBaseParasite"/>
        </authorList>
    </citation>
    <scope>IDENTIFICATION</scope>
</reference>
<evidence type="ECO:0000313" key="3">
    <source>
        <dbReference type="Proteomes" id="UP000271098"/>
    </source>
</evidence>
<organism evidence="4">
    <name type="scientific">Gongylonema pulchrum</name>
    <dbReference type="NCBI Taxonomy" id="637853"/>
    <lineage>
        <taxon>Eukaryota</taxon>
        <taxon>Metazoa</taxon>
        <taxon>Ecdysozoa</taxon>
        <taxon>Nematoda</taxon>
        <taxon>Chromadorea</taxon>
        <taxon>Rhabditida</taxon>
        <taxon>Spirurina</taxon>
        <taxon>Spiruromorpha</taxon>
        <taxon>Spiruroidea</taxon>
        <taxon>Gongylonematidae</taxon>
        <taxon>Gongylonema</taxon>
    </lineage>
</organism>
<evidence type="ECO:0000313" key="4">
    <source>
        <dbReference type="WBParaSite" id="GPUH_0000953801-mRNA-1"/>
    </source>
</evidence>
<accession>A0A183DLD6</accession>
<reference evidence="2 3" key="2">
    <citation type="submission" date="2018-11" db="EMBL/GenBank/DDBJ databases">
        <authorList>
            <consortium name="Pathogen Informatics"/>
        </authorList>
    </citation>
    <scope>NUCLEOTIDE SEQUENCE [LARGE SCALE GENOMIC DNA]</scope>
</reference>
<name>A0A183DLD6_9BILA</name>
<evidence type="ECO:0000313" key="2">
    <source>
        <dbReference type="EMBL" id="VDK73496.1"/>
    </source>
</evidence>
<proteinExistence type="predicted"/>
<gene>
    <name evidence="2" type="ORF">GPUH_LOCUS9529</name>
</gene>
<dbReference type="AlphaFoldDB" id="A0A183DLD6"/>